<evidence type="ECO:0000256" key="1">
    <source>
        <dbReference type="SAM" id="SignalP"/>
    </source>
</evidence>
<dbReference type="AlphaFoldDB" id="A0A1T4YD04"/>
<dbReference type="Gene3D" id="2.130.10.10">
    <property type="entry name" value="YVTN repeat-like/Quinoprotein amine dehydrogenase"/>
    <property type="match status" value="2"/>
</dbReference>
<feature type="signal peptide" evidence="1">
    <location>
        <begin position="1"/>
        <end position="20"/>
    </location>
</feature>
<keyword evidence="4" id="KW-1185">Reference proteome</keyword>
<evidence type="ECO:0000313" key="4">
    <source>
        <dbReference type="Proteomes" id="UP000190774"/>
    </source>
</evidence>
<dbReference type="InterPro" id="IPR011047">
    <property type="entry name" value="Quinoprotein_ADH-like_sf"/>
</dbReference>
<sequence>MKPPAFLALALSLAASFAQAENWPNWRGPHQDGASTEKNLPAKFSPTEKVKWAADVPSISASVPVVWGDKVFLTAPIQDKQQLVGLCYDAKTGKELWRKVVSEGGLQWDNKSNLASPSPVTDGERVVFLFADAVAASFDLEGNLQWKRDFKESHGAFATQWTYGSSPVLDSGKLYIQVLQRNETFEFQGFPKGTPGKDMSSYILAVDPATGKDLWKHIRPTEAQVESLESFSTPVFCDHNGKRVMLISGGDTLSLHDAATGDEYARLATWNLPGDGYNKFYRLVPSPVVGDGVALVCAPKKSSVYAMSLDSKGKDVQPLWVSDSKVVSSDVSTPAFYEGSFYVLDSDRRTVSRVEPKTGKVLWIGETGSKAKFEGSPTVVDGKIYMINFWGDVYVVKAGGDSFELLSVNSMGNGSKPNGDAASCRSSIAAANGCLFIRTQEKLYCVGE</sequence>
<protein>
    <submittedName>
        <fullName evidence="3">PQQ-like domain-containing protein</fullName>
    </submittedName>
</protein>
<dbReference type="Pfam" id="PF13360">
    <property type="entry name" value="PQQ_2"/>
    <property type="match status" value="2"/>
</dbReference>
<dbReference type="EMBL" id="FUYE01000009">
    <property type="protein sequence ID" value="SKA99707.1"/>
    <property type="molecule type" value="Genomic_DNA"/>
</dbReference>
<dbReference type="STRING" id="48467.SAMN02745166_03007"/>
<feature type="domain" description="Pyrrolo-quinoline quinone repeat" evidence="2">
    <location>
        <begin position="47"/>
        <end position="154"/>
    </location>
</feature>
<evidence type="ECO:0000259" key="2">
    <source>
        <dbReference type="Pfam" id="PF13360"/>
    </source>
</evidence>
<dbReference type="SUPFAM" id="SSF50998">
    <property type="entry name" value="Quinoprotein alcohol dehydrogenase-like"/>
    <property type="match status" value="1"/>
</dbReference>
<dbReference type="OrthoDB" id="178052at2"/>
<dbReference type="Proteomes" id="UP000190774">
    <property type="component" value="Unassembled WGS sequence"/>
</dbReference>
<dbReference type="InterPro" id="IPR015943">
    <property type="entry name" value="WD40/YVTN_repeat-like_dom_sf"/>
</dbReference>
<dbReference type="InterPro" id="IPR002372">
    <property type="entry name" value="PQQ_rpt_dom"/>
</dbReference>
<accession>A0A1T4YD04</accession>
<organism evidence="3 4">
    <name type="scientific">Prosthecobacter debontii</name>
    <dbReference type="NCBI Taxonomy" id="48467"/>
    <lineage>
        <taxon>Bacteria</taxon>
        <taxon>Pseudomonadati</taxon>
        <taxon>Verrucomicrobiota</taxon>
        <taxon>Verrucomicrobiia</taxon>
        <taxon>Verrucomicrobiales</taxon>
        <taxon>Verrucomicrobiaceae</taxon>
        <taxon>Prosthecobacter</taxon>
    </lineage>
</organism>
<feature type="chain" id="PRO_5012459397" evidence="1">
    <location>
        <begin position="21"/>
        <end position="448"/>
    </location>
</feature>
<keyword evidence="1" id="KW-0732">Signal</keyword>
<proteinExistence type="predicted"/>
<gene>
    <name evidence="3" type="ORF">SAMN02745166_03007</name>
</gene>
<evidence type="ECO:0000313" key="3">
    <source>
        <dbReference type="EMBL" id="SKA99707.1"/>
    </source>
</evidence>
<feature type="domain" description="Pyrrolo-quinoline quinone repeat" evidence="2">
    <location>
        <begin position="201"/>
        <end position="402"/>
    </location>
</feature>
<dbReference type="RefSeq" id="WP_078814197.1">
    <property type="nucleotide sequence ID" value="NZ_FUYE01000009.1"/>
</dbReference>
<dbReference type="PANTHER" id="PTHR34512:SF30">
    <property type="entry name" value="OUTER MEMBRANE PROTEIN ASSEMBLY FACTOR BAMB"/>
    <property type="match status" value="1"/>
</dbReference>
<name>A0A1T4YD04_9BACT</name>
<dbReference type="PANTHER" id="PTHR34512">
    <property type="entry name" value="CELL SURFACE PROTEIN"/>
    <property type="match status" value="1"/>
</dbReference>
<reference evidence="4" key="1">
    <citation type="submission" date="2017-02" db="EMBL/GenBank/DDBJ databases">
        <authorList>
            <person name="Varghese N."/>
            <person name="Submissions S."/>
        </authorList>
    </citation>
    <scope>NUCLEOTIDE SEQUENCE [LARGE SCALE GENOMIC DNA]</scope>
    <source>
        <strain evidence="4">ATCC 700200</strain>
    </source>
</reference>